<comment type="subunit">
    <text evidence="6">The basal body constitutes a major portion of the flagellar organelle and consists of a number of rings mounted on a central rod.</text>
</comment>
<dbReference type="RefSeq" id="WP_133770404.1">
    <property type="nucleotide sequence ID" value="NZ_SNZR01000013.1"/>
</dbReference>
<accession>A0A4R7BUZ2</accession>
<gene>
    <name evidence="7" type="ORF">EV668_2469</name>
</gene>
<dbReference type="Proteomes" id="UP000295122">
    <property type="component" value="Unassembled WGS sequence"/>
</dbReference>
<name>A0A4R7BUZ2_9HYPH</name>
<proteinExistence type="inferred from homology"/>
<keyword evidence="7" id="KW-0966">Cell projection</keyword>
<reference evidence="7 8" key="1">
    <citation type="submission" date="2019-03" db="EMBL/GenBank/DDBJ databases">
        <title>Genomic Encyclopedia of Type Strains, Phase IV (KMG-IV): sequencing the most valuable type-strain genomes for metagenomic binning, comparative biology and taxonomic classification.</title>
        <authorList>
            <person name="Goeker M."/>
        </authorList>
    </citation>
    <scope>NUCLEOTIDE SEQUENCE [LARGE SCALE GENOMIC DNA]</scope>
    <source>
        <strain evidence="7 8">DSM 25903</strain>
    </source>
</reference>
<dbReference type="EMBL" id="SNZR01000013">
    <property type="protein sequence ID" value="TDR89634.1"/>
    <property type="molecule type" value="Genomic_DNA"/>
</dbReference>
<keyword evidence="7" id="KW-0282">Flagellum</keyword>
<comment type="caution">
    <text evidence="7">The sequence shown here is derived from an EMBL/GenBank/DDBJ whole genome shotgun (WGS) entry which is preliminary data.</text>
</comment>
<evidence type="ECO:0000256" key="5">
    <source>
        <dbReference type="ARBA" id="ARBA00024934"/>
    </source>
</evidence>
<dbReference type="AlphaFoldDB" id="A0A4R7BUZ2"/>
<dbReference type="OrthoDB" id="9788334at2"/>
<dbReference type="GO" id="GO:0071973">
    <property type="term" value="P:bacterial-type flagellum-dependent cell motility"/>
    <property type="evidence" value="ECO:0007669"/>
    <property type="project" value="InterPro"/>
</dbReference>
<keyword evidence="4 6" id="KW-0975">Bacterial flagellum</keyword>
<dbReference type="GO" id="GO:0030694">
    <property type="term" value="C:bacterial-type flagellum basal body, rod"/>
    <property type="evidence" value="ECO:0007669"/>
    <property type="project" value="InterPro"/>
</dbReference>
<comment type="similarity">
    <text evidence="2 6">Belongs to the flagella basal body rod proteins family.</text>
</comment>
<keyword evidence="8" id="KW-1185">Reference proteome</keyword>
<comment type="function">
    <text evidence="5 6">Structural component of flagellum, the bacterial motility apparatus. Part of the rod structure of flagellar basal body.</text>
</comment>
<evidence type="ECO:0000256" key="2">
    <source>
        <dbReference type="ARBA" id="ARBA00009677"/>
    </source>
</evidence>
<organism evidence="7 8">
    <name type="scientific">Enterovirga rhinocerotis</name>
    <dbReference type="NCBI Taxonomy" id="1339210"/>
    <lineage>
        <taxon>Bacteria</taxon>
        <taxon>Pseudomonadati</taxon>
        <taxon>Pseudomonadota</taxon>
        <taxon>Alphaproteobacteria</taxon>
        <taxon>Hyphomicrobiales</taxon>
        <taxon>Methylobacteriaceae</taxon>
        <taxon>Enterovirga</taxon>
    </lineage>
</organism>
<evidence type="ECO:0000313" key="7">
    <source>
        <dbReference type="EMBL" id="TDR89634.1"/>
    </source>
</evidence>
<dbReference type="InterPro" id="IPR006300">
    <property type="entry name" value="FlgB"/>
</dbReference>
<dbReference type="PIRSF" id="PIRSF002889">
    <property type="entry name" value="Rod_FlgB"/>
    <property type="match status" value="1"/>
</dbReference>
<evidence type="ECO:0000256" key="6">
    <source>
        <dbReference type="PIRNR" id="PIRNR002889"/>
    </source>
</evidence>
<sequence length="136" mass="14758">MSMTSLPIVTMLRDRMQWHQTRQKFLAENVSNADMPGFRPKDLAPFQPVVSASSRATAGGMVPVALTDPMHLTGTLSQGGDAKPARRVETRPSGNAVNLEEEMLKVAENQSEYQLATSLYQKSLAMLRIAAGVKGA</sequence>
<dbReference type="NCBIfam" id="NF004654">
    <property type="entry name" value="PRK06004.1"/>
    <property type="match status" value="1"/>
</dbReference>
<evidence type="ECO:0000256" key="1">
    <source>
        <dbReference type="ARBA" id="ARBA00004117"/>
    </source>
</evidence>
<protein>
    <recommendedName>
        <fullName evidence="3 6">Flagellar basal body rod protein FlgB</fullName>
    </recommendedName>
</protein>
<evidence type="ECO:0000313" key="8">
    <source>
        <dbReference type="Proteomes" id="UP000295122"/>
    </source>
</evidence>
<evidence type="ECO:0000256" key="3">
    <source>
        <dbReference type="ARBA" id="ARBA00014376"/>
    </source>
</evidence>
<evidence type="ECO:0000256" key="4">
    <source>
        <dbReference type="ARBA" id="ARBA00023143"/>
    </source>
</evidence>
<comment type="subcellular location">
    <subcellularLocation>
        <location evidence="1 6">Bacterial flagellum basal body</location>
    </subcellularLocation>
</comment>
<keyword evidence="7" id="KW-0969">Cilium</keyword>